<proteinExistence type="predicted"/>
<protein>
    <submittedName>
        <fullName evidence="1">Uncharacterized protein</fullName>
    </submittedName>
</protein>
<name>A0A9X2GFT4_9ACTN</name>
<dbReference type="Proteomes" id="UP001139648">
    <property type="component" value="Unassembled WGS sequence"/>
</dbReference>
<accession>A0A9X2GFT4</accession>
<evidence type="ECO:0000313" key="1">
    <source>
        <dbReference type="EMBL" id="MCP2356862.1"/>
    </source>
</evidence>
<gene>
    <name evidence="1" type="ORF">HD597_003882</name>
</gene>
<sequence>MGRSEETWRVLCGDELCGEIVIDDMDMPWMHGTFVAGPAFAKVKPLFDRELELLEQDDDDPEEWEAAYDQVAEAVCLISPRGPVAEFLLHIEGDRAWFRWSDEPFTPE</sequence>
<dbReference type="RefSeq" id="WP_253744030.1">
    <property type="nucleotide sequence ID" value="NZ_BAABKA010000063.1"/>
</dbReference>
<evidence type="ECO:0000313" key="2">
    <source>
        <dbReference type="Proteomes" id="UP001139648"/>
    </source>
</evidence>
<keyword evidence="2" id="KW-1185">Reference proteome</keyword>
<comment type="caution">
    <text evidence="1">The sequence shown here is derived from an EMBL/GenBank/DDBJ whole genome shotgun (WGS) entry which is preliminary data.</text>
</comment>
<organism evidence="1 2">
    <name type="scientific">Nonomuraea thailandensis</name>
    <dbReference type="NCBI Taxonomy" id="1188745"/>
    <lineage>
        <taxon>Bacteria</taxon>
        <taxon>Bacillati</taxon>
        <taxon>Actinomycetota</taxon>
        <taxon>Actinomycetes</taxon>
        <taxon>Streptosporangiales</taxon>
        <taxon>Streptosporangiaceae</taxon>
        <taxon>Nonomuraea</taxon>
    </lineage>
</organism>
<dbReference type="EMBL" id="JAMZEB010000002">
    <property type="protein sequence ID" value="MCP2356862.1"/>
    <property type="molecule type" value="Genomic_DNA"/>
</dbReference>
<reference evidence="1" key="1">
    <citation type="submission" date="2022-06" db="EMBL/GenBank/DDBJ databases">
        <title>Sequencing the genomes of 1000 actinobacteria strains.</title>
        <authorList>
            <person name="Klenk H.-P."/>
        </authorList>
    </citation>
    <scope>NUCLEOTIDE SEQUENCE</scope>
    <source>
        <strain evidence="1">DSM 46694</strain>
    </source>
</reference>
<dbReference type="AlphaFoldDB" id="A0A9X2GFT4"/>